<reference evidence="1" key="1">
    <citation type="submission" date="2022-12" db="EMBL/GenBank/DDBJ databases">
        <title>Genome sequence of SJ11.</title>
        <authorList>
            <person name="Woo H."/>
        </authorList>
    </citation>
    <scope>NUCLEOTIDE SEQUENCE</scope>
    <source>
        <strain evidence="1">SJ11</strain>
    </source>
</reference>
<name>A0ABT4KXF1_9SPHI</name>
<evidence type="ECO:0000313" key="1">
    <source>
        <dbReference type="EMBL" id="MCZ4223514.1"/>
    </source>
</evidence>
<protein>
    <submittedName>
        <fullName evidence="1">Uncharacterized protein</fullName>
    </submittedName>
</protein>
<gene>
    <name evidence="1" type="ORF">O0931_09410</name>
</gene>
<dbReference type="Proteomes" id="UP001144341">
    <property type="component" value="Unassembled WGS sequence"/>
</dbReference>
<accession>A0ABT4KXF1</accession>
<organism evidence="1 2">
    <name type="scientific">Pedobacter rhodius</name>
    <dbReference type="NCBI Taxonomy" id="3004098"/>
    <lineage>
        <taxon>Bacteria</taxon>
        <taxon>Pseudomonadati</taxon>
        <taxon>Bacteroidota</taxon>
        <taxon>Sphingobacteriia</taxon>
        <taxon>Sphingobacteriales</taxon>
        <taxon>Sphingobacteriaceae</taxon>
        <taxon>Pedobacter</taxon>
    </lineage>
</organism>
<sequence>MEGPWHLQGIKERKIAEEYMHEYRGYDRDFRLYPTKHVIKHLKKMFNSAKNINKEKELIHIDMNLNNLEDLKDEMKKLGFNEALIAKMEEHMKNDDSAFKLYDEVKASRGQVDITLHFKQSGQSDYYYLNKLEAVHNQGKPLEEGQKYMVITKTDEGKNIVKKLENVAEAIDFFKKQNGNSELAVGKDAAHKTMLANMEEGKVNYVSKDFKRDYYSPSIPQTFWLDHGKGFSKKQAANLVQGRAVYRDDLLSREGTPYKAWMQLDTEKERDRQNNLTFRQFTDAYGYDIKALLDDFKIKEMADPKKAAALEASLINGNRPLVTVEKEGQEAKMYLETAVRYGKLNFYREDGKPEKREQFLKETGLEVANIFSKKQEQGKDQEMAQGRGI</sequence>
<comment type="caution">
    <text evidence="1">The sequence shown here is derived from an EMBL/GenBank/DDBJ whole genome shotgun (WGS) entry which is preliminary data.</text>
</comment>
<evidence type="ECO:0000313" key="2">
    <source>
        <dbReference type="Proteomes" id="UP001144341"/>
    </source>
</evidence>
<dbReference type="RefSeq" id="WP_269415305.1">
    <property type="nucleotide sequence ID" value="NZ_JAPWGL010000002.1"/>
</dbReference>
<keyword evidence="2" id="KW-1185">Reference proteome</keyword>
<dbReference type="EMBL" id="JAPWGL010000002">
    <property type="protein sequence ID" value="MCZ4223514.1"/>
    <property type="molecule type" value="Genomic_DNA"/>
</dbReference>
<proteinExistence type="predicted"/>